<evidence type="ECO:0000313" key="8">
    <source>
        <dbReference type="Proteomes" id="UP000740557"/>
    </source>
</evidence>
<feature type="region of interest" description="Disordered" evidence="4">
    <location>
        <begin position="502"/>
        <end position="521"/>
    </location>
</feature>
<evidence type="ECO:0000256" key="1">
    <source>
        <dbReference type="ARBA" id="ARBA00004613"/>
    </source>
</evidence>
<reference evidence="7" key="2">
    <citation type="journal article" date="2021" name="Microbiome">
        <title>Successional dynamics and alternative stable states in a saline activated sludge microbial community over 9 years.</title>
        <authorList>
            <person name="Wang Y."/>
            <person name="Ye J."/>
            <person name="Ju F."/>
            <person name="Liu L."/>
            <person name="Boyd J.A."/>
            <person name="Deng Y."/>
            <person name="Parks D.H."/>
            <person name="Jiang X."/>
            <person name="Yin X."/>
            <person name="Woodcroft B.J."/>
            <person name="Tyson G.W."/>
            <person name="Hugenholtz P."/>
            <person name="Polz M.F."/>
            <person name="Zhang T."/>
        </authorList>
    </citation>
    <scope>NUCLEOTIDE SEQUENCE</scope>
    <source>
        <strain evidence="7">HKST-UBA79</strain>
    </source>
</reference>
<comment type="caution">
    <text evidence="7">The sequence shown here is derived from an EMBL/GenBank/DDBJ whole genome shotgun (WGS) entry which is preliminary data.</text>
</comment>
<dbReference type="InterPro" id="IPR051417">
    <property type="entry name" value="SDr/BOS_complex"/>
</dbReference>
<evidence type="ECO:0000256" key="4">
    <source>
        <dbReference type="SAM" id="MobiDB-lite"/>
    </source>
</evidence>
<accession>A0A955EAV2</accession>
<keyword evidence="3" id="KW-0732">Signal</keyword>
<dbReference type="Pfam" id="PF17210">
    <property type="entry name" value="SdrD_B"/>
    <property type="match status" value="2"/>
</dbReference>
<feature type="transmembrane region" description="Helical" evidence="5">
    <location>
        <begin position="906"/>
        <end position="922"/>
    </location>
</feature>
<feature type="domain" description="SD-repeat containing protein B" evidence="6">
    <location>
        <begin position="42"/>
        <end position="130"/>
    </location>
</feature>
<dbReference type="AlphaFoldDB" id="A0A955EAV2"/>
<dbReference type="Proteomes" id="UP000740557">
    <property type="component" value="Unassembled WGS sequence"/>
</dbReference>
<keyword evidence="5" id="KW-0472">Membrane</keyword>
<dbReference type="PANTHER" id="PTHR23303">
    <property type="entry name" value="CARBOXYPEPTIDASE REGULATORY REGION-CONTAINING"/>
    <property type="match status" value="1"/>
</dbReference>
<dbReference type="SUPFAM" id="SSF63825">
    <property type="entry name" value="YWTD domain"/>
    <property type="match status" value="1"/>
</dbReference>
<dbReference type="GO" id="GO:0005576">
    <property type="term" value="C:extracellular region"/>
    <property type="evidence" value="ECO:0007669"/>
    <property type="project" value="UniProtKB-SubCell"/>
</dbReference>
<keyword evidence="2" id="KW-0964">Secreted</keyword>
<feature type="domain" description="SD-repeat containing protein B" evidence="6">
    <location>
        <begin position="614"/>
        <end position="741"/>
    </location>
</feature>
<evidence type="ECO:0000256" key="5">
    <source>
        <dbReference type="SAM" id="Phobius"/>
    </source>
</evidence>
<dbReference type="Gene3D" id="2.60.40.10">
    <property type="entry name" value="Immunoglobulins"/>
    <property type="match status" value="2"/>
</dbReference>
<comment type="subcellular location">
    <subcellularLocation>
        <location evidence="1">Secreted</location>
    </subcellularLocation>
</comment>
<gene>
    <name evidence="7" type="ORF">KC980_00595</name>
</gene>
<sequence>MPKKLIISTLAFFLTLTLFLFYSSIYYSTASVSAQNTCTDGNIGGVVFRDYDGNGTRASTEPAVSGITVTAYSANDDVVASTTSNATGDYALSVDSGKRVRVEFSGFPSYLVPSPHGSTGTFSDTAVSFATSNDCDVNLGLYNPGEYCDASPTSAIACFVTTDISNPASARYNSDVLVSFPYTAQGQSGDTGYVAPTEVGIAKDLGSIWGLAYQRSTGTMFASSVLRRHAEFGPGGPSAIYELDMSTTPPTPDVFVDFEDLYNITAGTSPRVTALPTAGFTPAHDPEVYPYIGRLSFGDLDLNSTEDELYVTNLYDKTVYRINTNTKALLGSYPIADPGCSGTTDYQPWGLEFKDDTLYVGVTCTAATSGDRADLDAYVLSLNPTTGVLSTEITFDLDFDRGCADSATCAENVYADWQIWSDTYPASIGSLERMVYPQPILSDIEFDSDGSMILGFIDRFGFQASGQNYTTDTNDTTVYGVVAQGDVLRVCNESGTWVLEDDGLCPSSSGKSDQGDQEGPGGGEYYYDDVFNISSPSHRQAAQGGLALSKADAQLMFTILDPVDVSSGGTSIVSNTSGSRVYNYEVYSNSVVFNMGKATGLGDLEFLCELPPLEVGNYIWHDSDSDGIQDPKENPISNVALTLYKGDTVIAKTETDVNGHYYFSDLDPVTDYRICINESNFDVGKPLRKLSATRVNSSSSQGSTSSIYIDSDGKKLSGCKVGVDITTGVMGTNNHSFDFGFGQPDIILKASTQCTPVADEDASIITFDIDVENPGELDLDNVQVFNDLSIVLENLDYKVVSGPSSTHFNTNKDFNARKSNQTLLDGTNKLGQAEQERVSFSIKVQNADNTYVPDSFSNFVEVTAKTPSGKQVDDSLNHDFKIDCKPEVLGSGAPVPETSGVSSKQLLVGVGLIWLGFMYMYINRRLEVSKFINM</sequence>
<organism evidence="7 8">
    <name type="scientific">candidate division WWE3 bacterium</name>
    <dbReference type="NCBI Taxonomy" id="2053526"/>
    <lineage>
        <taxon>Bacteria</taxon>
        <taxon>Katanobacteria</taxon>
    </lineage>
</organism>
<proteinExistence type="predicted"/>
<dbReference type="SUPFAM" id="SSF117074">
    <property type="entry name" value="Hypothetical protein PA1324"/>
    <property type="match status" value="2"/>
</dbReference>
<reference evidence="7" key="1">
    <citation type="submission" date="2020-04" db="EMBL/GenBank/DDBJ databases">
        <authorList>
            <person name="Zhang T."/>
        </authorList>
    </citation>
    <scope>NUCLEOTIDE SEQUENCE</scope>
    <source>
        <strain evidence="7">HKST-UBA79</strain>
    </source>
</reference>
<keyword evidence="5" id="KW-0812">Transmembrane</keyword>
<evidence type="ECO:0000256" key="3">
    <source>
        <dbReference type="ARBA" id="ARBA00022729"/>
    </source>
</evidence>
<evidence type="ECO:0000259" key="6">
    <source>
        <dbReference type="Pfam" id="PF17210"/>
    </source>
</evidence>
<evidence type="ECO:0000313" key="7">
    <source>
        <dbReference type="EMBL" id="MCA9307990.1"/>
    </source>
</evidence>
<keyword evidence="5" id="KW-1133">Transmembrane helix</keyword>
<dbReference type="PANTHER" id="PTHR23303:SF15">
    <property type="entry name" value="COLOSSIN-A"/>
    <property type="match status" value="1"/>
</dbReference>
<protein>
    <recommendedName>
        <fullName evidence="6">SD-repeat containing protein B domain-containing protein</fullName>
    </recommendedName>
</protein>
<evidence type="ECO:0000256" key="2">
    <source>
        <dbReference type="ARBA" id="ARBA00022525"/>
    </source>
</evidence>
<dbReference type="EMBL" id="JAGQNX010000015">
    <property type="protein sequence ID" value="MCA9307990.1"/>
    <property type="molecule type" value="Genomic_DNA"/>
</dbReference>
<name>A0A955EAV2_UNCKA</name>
<dbReference type="InterPro" id="IPR013783">
    <property type="entry name" value="Ig-like_fold"/>
</dbReference>
<dbReference type="InterPro" id="IPR033764">
    <property type="entry name" value="Sdr_B"/>
</dbReference>